<gene>
    <name evidence="1" type="ORF">SAMN05216326_11091</name>
</gene>
<evidence type="ECO:0000313" key="1">
    <source>
        <dbReference type="EMBL" id="SET05655.1"/>
    </source>
</evidence>
<accession>A0A1I0BFL8</accession>
<proteinExistence type="predicted"/>
<dbReference type="Proteomes" id="UP000199345">
    <property type="component" value="Unassembled WGS sequence"/>
</dbReference>
<name>A0A1I0BFL8_9PROT</name>
<dbReference type="RefSeq" id="WP_090657803.1">
    <property type="nucleotide sequence ID" value="NZ_FOIA01000010.1"/>
</dbReference>
<reference evidence="2" key="1">
    <citation type="submission" date="2016-10" db="EMBL/GenBank/DDBJ databases">
        <authorList>
            <person name="Varghese N."/>
            <person name="Submissions S."/>
        </authorList>
    </citation>
    <scope>NUCLEOTIDE SEQUENCE [LARGE SCALE GENOMIC DNA]</scope>
    <source>
        <strain evidence="2">Nm71</strain>
    </source>
</reference>
<dbReference type="EMBL" id="FOIA01000010">
    <property type="protein sequence ID" value="SET05655.1"/>
    <property type="molecule type" value="Genomic_DNA"/>
</dbReference>
<dbReference type="AlphaFoldDB" id="A0A1I0BFL8"/>
<protein>
    <submittedName>
        <fullName evidence="1">Uncharacterized protein</fullName>
    </submittedName>
</protein>
<dbReference type="OrthoDB" id="9830490at2"/>
<sequence length="169" mass="20181">MPVKPTWSKFICLLIFMILPSFGFADIRSATGKPLLDFYTVYGAIDSVKIINELCNIEFPEYKKQNDLAYSLWRSQYKDFIYKIEQYNHEIVKKTSKGDEALYAKQMLDTAISYDNNKKTMHNMFSDFGENTYRQTCFNYPTYTESEKADFPNYYKEHLQVFESYWRKQ</sequence>
<organism evidence="1 2">
    <name type="scientific">Nitrosomonas marina</name>
    <dbReference type="NCBI Taxonomy" id="917"/>
    <lineage>
        <taxon>Bacteria</taxon>
        <taxon>Pseudomonadati</taxon>
        <taxon>Pseudomonadota</taxon>
        <taxon>Betaproteobacteria</taxon>
        <taxon>Nitrosomonadales</taxon>
        <taxon>Nitrosomonadaceae</taxon>
        <taxon>Nitrosomonas</taxon>
    </lineage>
</organism>
<keyword evidence="2" id="KW-1185">Reference proteome</keyword>
<evidence type="ECO:0000313" key="2">
    <source>
        <dbReference type="Proteomes" id="UP000199345"/>
    </source>
</evidence>